<dbReference type="RefSeq" id="WP_137099522.1">
    <property type="nucleotide sequence ID" value="NZ_CP039865.1"/>
</dbReference>
<dbReference type="SUPFAM" id="SSF51338">
    <property type="entry name" value="Composite domain of metallo-dependent hydrolases"/>
    <property type="match status" value="1"/>
</dbReference>
<dbReference type="AlphaFoldDB" id="A0A4D7QDV9"/>
<name>A0A4D7QDV9_9HYPH</name>
<dbReference type="PANTHER" id="PTHR43794:SF11">
    <property type="entry name" value="AMIDOHYDROLASE-RELATED DOMAIN-CONTAINING PROTEIN"/>
    <property type="match status" value="1"/>
</dbReference>
<dbReference type="EMBL" id="CP039865">
    <property type="protein sequence ID" value="QCK86190.1"/>
    <property type="molecule type" value="Genomic_DNA"/>
</dbReference>
<dbReference type="SUPFAM" id="SSF51556">
    <property type="entry name" value="Metallo-dependent hydrolases"/>
    <property type="match status" value="1"/>
</dbReference>
<evidence type="ECO:0000313" key="5">
    <source>
        <dbReference type="Proteomes" id="UP000298588"/>
    </source>
</evidence>
<organism evidence="4 5">
    <name type="scientific">Phreatobacter aquaticus</name>
    <dbReference type="NCBI Taxonomy" id="2570229"/>
    <lineage>
        <taxon>Bacteria</taxon>
        <taxon>Pseudomonadati</taxon>
        <taxon>Pseudomonadota</taxon>
        <taxon>Alphaproteobacteria</taxon>
        <taxon>Hyphomicrobiales</taxon>
        <taxon>Phreatobacteraceae</taxon>
        <taxon>Phreatobacter</taxon>
    </lineage>
</organism>
<comment type="similarity">
    <text evidence="1">Belongs to the metallo-dependent hydrolases superfamily. ATZ/TRZ family.</text>
</comment>
<accession>A0A4D7QDV9</accession>
<dbReference type="Proteomes" id="UP000298588">
    <property type="component" value="Chromosome"/>
</dbReference>
<dbReference type="Pfam" id="PF01979">
    <property type="entry name" value="Amidohydro_1"/>
    <property type="match status" value="1"/>
</dbReference>
<dbReference type="InterPro" id="IPR032466">
    <property type="entry name" value="Metal_Hydrolase"/>
</dbReference>
<dbReference type="Gene3D" id="3.20.20.140">
    <property type="entry name" value="Metal-dependent hydrolases"/>
    <property type="match status" value="1"/>
</dbReference>
<dbReference type="OrthoDB" id="9796020at2"/>
<keyword evidence="2 4" id="KW-0378">Hydrolase</keyword>
<dbReference type="Gene3D" id="2.30.40.10">
    <property type="entry name" value="Urease, subunit C, domain 1"/>
    <property type="match status" value="1"/>
</dbReference>
<feature type="domain" description="Amidohydrolase-related" evidence="3">
    <location>
        <begin position="56"/>
        <end position="430"/>
    </location>
</feature>
<evidence type="ECO:0000256" key="1">
    <source>
        <dbReference type="ARBA" id="ARBA00006745"/>
    </source>
</evidence>
<keyword evidence="5" id="KW-1185">Reference proteome</keyword>
<dbReference type="GO" id="GO:0016810">
    <property type="term" value="F:hydrolase activity, acting on carbon-nitrogen (but not peptide) bonds"/>
    <property type="evidence" value="ECO:0007669"/>
    <property type="project" value="InterPro"/>
</dbReference>
<gene>
    <name evidence="4" type="ORF">E8L99_10710</name>
</gene>
<proteinExistence type="inferred from homology"/>
<dbReference type="PANTHER" id="PTHR43794">
    <property type="entry name" value="AMINOHYDROLASE SSNA-RELATED"/>
    <property type="match status" value="1"/>
</dbReference>
<evidence type="ECO:0000313" key="4">
    <source>
        <dbReference type="EMBL" id="QCK86190.1"/>
    </source>
</evidence>
<protein>
    <submittedName>
        <fullName evidence="4">N-ethylammeline chlorohydrolase</fullName>
    </submittedName>
</protein>
<evidence type="ECO:0000259" key="3">
    <source>
        <dbReference type="Pfam" id="PF01979"/>
    </source>
</evidence>
<dbReference type="InterPro" id="IPR006680">
    <property type="entry name" value="Amidohydro-rel"/>
</dbReference>
<sequence>MPVTLIKSAAWVVAFDGRKHTYMRDADVAFDGNTIIHVGPGFEGKAATTIDGAGMLVMPGLVNVHSHPSSEPMAKGWNDELGSPKLYQSALYEFMPLFRADAGGAPNPDDIPASATVAYSELLLSGVTTLVDMSVAWNGWVDTFAASGLRGVLSPMYRSARWFTKNGYVVEYEWAKDEGMAAMEAAMKVLDEAAKHPSGRMSGMVSPSQIDTCSPALIKASFAEAKKRKLPFQIHAAQSVVEFHEITRRHGMTPVEWLGSLGVLSDRSLIGHGIFMDHHTSVHWPRRDDLQDLVDTGTTVAHCPTVFQRRGIALQTFGEYVRRGVNMAIGTDTYPHNMIEEMRAVAITSRLVAEDVYDTRSSDVFNAATLGGAKALGRKDIGRLAVGAKADIVLVDTTMACMKPLRDPVRSMIYAAAERAIRTVFVDGTKVVDGGKVLTMDLDAASAQLEVAQKRAEAGVKSLDWAKRDHLKISPLMFPPAKGS</sequence>
<dbReference type="KEGG" id="paqt:E8L99_10710"/>
<dbReference type="InterPro" id="IPR011059">
    <property type="entry name" value="Metal-dep_hydrolase_composite"/>
</dbReference>
<dbReference type="InterPro" id="IPR050287">
    <property type="entry name" value="MTA/SAH_deaminase"/>
</dbReference>
<evidence type="ECO:0000256" key="2">
    <source>
        <dbReference type="ARBA" id="ARBA00022801"/>
    </source>
</evidence>
<reference evidence="4 5" key="1">
    <citation type="submission" date="2019-04" db="EMBL/GenBank/DDBJ databases">
        <title>Phreatobacter aquaticus sp. nov.</title>
        <authorList>
            <person name="Choi A."/>
            <person name="Baek K."/>
        </authorList>
    </citation>
    <scope>NUCLEOTIDE SEQUENCE [LARGE SCALE GENOMIC DNA]</scope>
    <source>
        <strain evidence="4 5">NMCR1094</strain>
    </source>
</reference>